<name>A0A0A9HQF7_ARUDO</name>
<protein>
    <submittedName>
        <fullName evidence="1">Uncharacterized protein</fullName>
    </submittedName>
</protein>
<dbReference type="EMBL" id="GBRH01158919">
    <property type="protein sequence ID" value="JAE38977.1"/>
    <property type="molecule type" value="Transcribed_RNA"/>
</dbReference>
<reference evidence="1" key="1">
    <citation type="submission" date="2014-09" db="EMBL/GenBank/DDBJ databases">
        <authorList>
            <person name="Magalhaes I.L.F."/>
            <person name="Oliveira U."/>
            <person name="Santos F.R."/>
            <person name="Vidigal T.H.D.A."/>
            <person name="Brescovit A.D."/>
            <person name="Santos A.J."/>
        </authorList>
    </citation>
    <scope>NUCLEOTIDE SEQUENCE</scope>
    <source>
        <tissue evidence="1">Shoot tissue taken approximately 20 cm above the soil surface</tissue>
    </source>
</reference>
<proteinExistence type="predicted"/>
<sequence>MQILKLLADYQTAGSTKCLANVAKGPNDCNDHVWVVPPVVAGSSESVLWNFREPMGRCTQGAWSSAVRWCRCSTISWCRCWLVSAS</sequence>
<accession>A0A0A9HQF7</accession>
<evidence type="ECO:0000313" key="1">
    <source>
        <dbReference type="EMBL" id="JAE38977.1"/>
    </source>
</evidence>
<dbReference type="AlphaFoldDB" id="A0A0A9HQF7"/>
<reference evidence="1" key="2">
    <citation type="journal article" date="2015" name="Data Brief">
        <title>Shoot transcriptome of the giant reed, Arundo donax.</title>
        <authorList>
            <person name="Barrero R.A."/>
            <person name="Guerrero F.D."/>
            <person name="Moolhuijzen P."/>
            <person name="Goolsby J.A."/>
            <person name="Tidwell J."/>
            <person name="Bellgard S.E."/>
            <person name="Bellgard M.I."/>
        </authorList>
    </citation>
    <scope>NUCLEOTIDE SEQUENCE</scope>
    <source>
        <tissue evidence="1">Shoot tissue taken approximately 20 cm above the soil surface</tissue>
    </source>
</reference>
<organism evidence="1">
    <name type="scientific">Arundo donax</name>
    <name type="common">Giant reed</name>
    <name type="synonym">Donax arundinaceus</name>
    <dbReference type="NCBI Taxonomy" id="35708"/>
    <lineage>
        <taxon>Eukaryota</taxon>
        <taxon>Viridiplantae</taxon>
        <taxon>Streptophyta</taxon>
        <taxon>Embryophyta</taxon>
        <taxon>Tracheophyta</taxon>
        <taxon>Spermatophyta</taxon>
        <taxon>Magnoliopsida</taxon>
        <taxon>Liliopsida</taxon>
        <taxon>Poales</taxon>
        <taxon>Poaceae</taxon>
        <taxon>PACMAD clade</taxon>
        <taxon>Arundinoideae</taxon>
        <taxon>Arundineae</taxon>
        <taxon>Arundo</taxon>
    </lineage>
</organism>